<name>A0AC35U7P6_9BILA</name>
<dbReference type="Proteomes" id="UP000095286">
    <property type="component" value="Unplaced"/>
</dbReference>
<reference evidence="2" key="1">
    <citation type="submission" date="2016-11" db="UniProtKB">
        <authorList>
            <consortium name="WormBaseParasite"/>
        </authorList>
    </citation>
    <scope>IDENTIFICATION</scope>
    <source>
        <strain evidence="2">KR3021</strain>
    </source>
</reference>
<evidence type="ECO:0000313" key="1">
    <source>
        <dbReference type="Proteomes" id="UP000095286"/>
    </source>
</evidence>
<organism evidence="1 2">
    <name type="scientific">Rhabditophanes sp. KR3021</name>
    <dbReference type="NCBI Taxonomy" id="114890"/>
    <lineage>
        <taxon>Eukaryota</taxon>
        <taxon>Metazoa</taxon>
        <taxon>Ecdysozoa</taxon>
        <taxon>Nematoda</taxon>
        <taxon>Chromadorea</taxon>
        <taxon>Rhabditida</taxon>
        <taxon>Tylenchina</taxon>
        <taxon>Panagrolaimomorpha</taxon>
        <taxon>Strongyloidoidea</taxon>
        <taxon>Alloionematidae</taxon>
        <taxon>Rhabditophanes</taxon>
    </lineage>
</organism>
<sequence length="188" mass="21094">MSGGSLPTHRDLFKPSKSVSSRTRRRLKDHQKADSYGVSLTAVFNRDNTDITHSVTTVFYTQVGSSDATTAVSSVIGERQNGLQNNCNSEPMDWTDISERNDSISVDGQHTDLSNLDMSFMVCSTVSRTHGSNYLMPSARLLVQERRIQRTATRPNSANIPLIPFRKIRKNHCSCAGDIAKFNRKRWE</sequence>
<proteinExistence type="predicted"/>
<evidence type="ECO:0000313" key="2">
    <source>
        <dbReference type="WBParaSite" id="RSKR_0000848700.1"/>
    </source>
</evidence>
<accession>A0AC35U7P6</accession>
<protein>
    <submittedName>
        <fullName evidence="2">Uncharacterized protein</fullName>
    </submittedName>
</protein>
<dbReference type="WBParaSite" id="RSKR_0000848700.1">
    <property type="protein sequence ID" value="RSKR_0000848700.1"/>
    <property type="gene ID" value="RSKR_0000848700"/>
</dbReference>